<feature type="region of interest" description="Disordered" evidence="3">
    <location>
        <begin position="187"/>
        <end position="399"/>
    </location>
</feature>
<dbReference type="eggNOG" id="KOG2049">
    <property type="taxonomic scope" value="Eukaryota"/>
</dbReference>
<feature type="region of interest" description="Disordered" evidence="3">
    <location>
        <begin position="27"/>
        <end position="60"/>
    </location>
</feature>
<dbReference type="STRING" id="284811.Q750N6"/>
<dbReference type="PANTHER" id="PTHR12537">
    <property type="entry name" value="RNA BINDING PROTEIN PUMILIO-RELATED"/>
    <property type="match status" value="1"/>
</dbReference>
<dbReference type="Gene3D" id="1.25.10.10">
    <property type="entry name" value="Leucine-rich Repeat Variant"/>
    <property type="match status" value="1"/>
</dbReference>
<keyword evidence="1" id="KW-0677">Repeat</keyword>
<evidence type="ECO:0000313" key="5">
    <source>
        <dbReference type="EMBL" id="AAS54404.2"/>
    </source>
</evidence>
<dbReference type="InterPro" id="IPR033133">
    <property type="entry name" value="PUM-HD"/>
</dbReference>
<sequence>MARVPIVDEPQASEVPETINAALDQLHLDDLEDPKEAAPSAERKDVGAAATAGPSSMPLQPNGLFPPPPHPQMMNPFLPYPLMHIPHHNGFFPPGDGPILPLDSSAAGDFGNSIVPTPPQTSGLEVVPEPLWSASQDYQFIHGYPFAEVAAGKTGIAPVGSVAGASLQEDDQLPRSVHEPGVAHRRQTFATIPNPELLNVTSAPPAAMSGSSGPTEEKTVEGEAKEGEFNNPGYPQAAYPYGGPLLQPNPVLPGHPPPSGPGPNYGLPSPFPGYGFTSPFSPVPGTSPLATSQQGKGIPPPNGNGSSTPIDGTNGWMYPPHGNHPFPAHLVPHPQIMGGPSASPHYLNGPRSRNNHSGKRGHTGGHQSSHGGAGTGDNHKYRNGNHHHHHNHHHHNRADDAARYADAKLEDYIGKLYSLCKDQHGCRFLQRQLDVAGPDAATSIFEETKPYVVELMTDSFGNYLIQKLVERVSAEQRITLVKSSADQFVSIALDPHGTRALQKLVECISTEEESRIIIASLKNSVVQLSKDLNGNHVVQKCLQKFSSADSQFIFDAACADCVKIATHRHGCCVLQRCLDYGSDQQRDQLCAQVLANVDALTLDPFGNYVVQYILTKEAELPPPTYTTKIVDTLKPRVIELSLHKFGSNVVEKILRTSAVAELMISELLATGGQPGVEQLLHDGFGNYVLQTALDVSKAANSFLYTRLTDLLKPALVGPIRNTPHGRRITSIIQLE</sequence>
<feature type="repeat" description="Pumilio" evidence="2">
    <location>
        <begin position="447"/>
        <end position="482"/>
    </location>
</feature>
<feature type="compositionally biased region" description="Low complexity" evidence="3">
    <location>
        <begin position="202"/>
        <end position="214"/>
    </location>
</feature>
<feature type="compositionally biased region" description="Basic and acidic residues" evidence="3">
    <location>
        <begin position="215"/>
        <end position="228"/>
    </location>
</feature>
<proteinExistence type="predicted"/>
<dbReference type="InParanoid" id="Q750N6"/>
<dbReference type="FunFam" id="1.25.10.10:FF:000237">
    <property type="entry name" value="Pumilio homolog 9"/>
    <property type="match status" value="1"/>
</dbReference>
<dbReference type="InterPro" id="IPR001313">
    <property type="entry name" value="Pumilio_RNA-bd_rpt"/>
</dbReference>
<feature type="repeat" description="Pumilio" evidence="2">
    <location>
        <begin position="632"/>
        <end position="669"/>
    </location>
</feature>
<evidence type="ECO:0000256" key="1">
    <source>
        <dbReference type="ARBA" id="ARBA00022737"/>
    </source>
</evidence>
<keyword evidence="6" id="KW-1185">Reference proteome</keyword>
<dbReference type="EMBL" id="AE016820">
    <property type="protein sequence ID" value="AAS54404.2"/>
    <property type="molecule type" value="Genomic_DNA"/>
</dbReference>
<feature type="repeat" description="Pumilio" evidence="2">
    <location>
        <begin position="556"/>
        <end position="591"/>
    </location>
</feature>
<dbReference type="PROSITE" id="PS50303">
    <property type="entry name" value="PUM_HD"/>
    <property type="match status" value="1"/>
</dbReference>
<protein>
    <submittedName>
        <fullName evidence="5">AGL086Cp</fullName>
    </submittedName>
</protein>
<dbReference type="GO" id="GO:0010629">
    <property type="term" value="P:negative regulation of gene expression"/>
    <property type="evidence" value="ECO:0007669"/>
    <property type="project" value="UniProtKB-ARBA"/>
</dbReference>
<dbReference type="GO" id="GO:0010608">
    <property type="term" value="P:post-transcriptional regulation of gene expression"/>
    <property type="evidence" value="ECO:0000318"/>
    <property type="project" value="GO_Central"/>
</dbReference>
<dbReference type="FunCoup" id="Q750N6">
    <property type="interactions" value="33"/>
</dbReference>
<reference evidence="5 6" key="1">
    <citation type="journal article" date="2004" name="Science">
        <title>The Ashbya gossypii genome as a tool for mapping the ancient Saccharomyces cerevisiae genome.</title>
        <authorList>
            <person name="Dietrich F.S."/>
            <person name="Voegeli S."/>
            <person name="Brachat S."/>
            <person name="Lerch A."/>
            <person name="Gates K."/>
            <person name="Steiner S."/>
            <person name="Mohr C."/>
            <person name="Pohlmann R."/>
            <person name="Luedi P."/>
            <person name="Choi S."/>
            <person name="Wing R.A."/>
            <person name="Flavier A."/>
            <person name="Gaffney T.D."/>
            <person name="Philippsen P."/>
        </authorList>
    </citation>
    <scope>NUCLEOTIDE SEQUENCE [LARGE SCALE GENOMIC DNA]</scope>
    <source>
        <strain evidence="6">ATCC 10895 / CBS 109.51 / FGSC 9923 / NRRL Y-1056</strain>
    </source>
</reference>
<dbReference type="SMART" id="SM00025">
    <property type="entry name" value="Pumilio"/>
    <property type="match status" value="8"/>
</dbReference>
<feature type="repeat" description="Pumilio" evidence="2">
    <location>
        <begin position="520"/>
        <end position="555"/>
    </location>
</feature>
<dbReference type="GeneID" id="4622879"/>
<evidence type="ECO:0000259" key="4">
    <source>
        <dbReference type="PROSITE" id="PS50303"/>
    </source>
</evidence>
<dbReference type="GO" id="GO:0080090">
    <property type="term" value="P:regulation of primary metabolic process"/>
    <property type="evidence" value="ECO:0007669"/>
    <property type="project" value="UniProtKB-ARBA"/>
</dbReference>
<dbReference type="SUPFAM" id="SSF48371">
    <property type="entry name" value="ARM repeat"/>
    <property type="match status" value="1"/>
</dbReference>
<gene>
    <name evidence="5" type="ORF">AGOS_AGL086C</name>
</gene>
<feature type="repeat" description="Pumilio" evidence="2">
    <location>
        <begin position="411"/>
        <end position="446"/>
    </location>
</feature>
<accession>Q750N6</accession>
<dbReference type="KEGG" id="ago:AGOS_AGL086C"/>
<dbReference type="PROSITE" id="PS50302">
    <property type="entry name" value="PUM"/>
    <property type="match status" value="7"/>
</dbReference>
<dbReference type="GO" id="GO:0005737">
    <property type="term" value="C:cytoplasm"/>
    <property type="evidence" value="ECO:0000318"/>
    <property type="project" value="GO_Central"/>
</dbReference>
<dbReference type="OMA" id="FRRQTFH"/>
<feature type="compositionally biased region" description="Basic residues" evidence="3">
    <location>
        <begin position="381"/>
        <end position="396"/>
    </location>
</feature>
<dbReference type="Proteomes" id="UP000000591">
    <property type="component" value="Chromosome VII"/>
</dbReference>
<evidence type="ECO:0000313" key="6">
    <source>
        <dbReference type="Proteomes" id="UP000000591"/>
    </source>
</evidence>
<feature type="repeat" description="Pumilio" evidence="2">
    <location>
        <begin position="592"/>
        <end position="631"/>
    </location>
</feature>
<dbReference type="CDD" id="cd07920">
    <property type="entry name" value="Pumilio"/>
    <property type="match status" value="1"/>
</dbReference>
<dbReference type="PANTHER" id="PTHR12537:SF13">
    <property type="entry name" value="PUMILIO HOMOLOGY DOMAIN FAMILY MEMBER 4"/>
    <property type="match status" value="1"/>
</dbReference>
<feature type="domain" description="PUM-HD" evidence="4">
    <location>
        <begin position="390"/>
        <end position="735"/>
    </location>
</feature>
<dbReference type="Pfam" id="PF00806">
    <property type="entry name" value="PUF"/>
    <property type="match status" value="8"/>
</dbReference>
<dbReference type="AlphaFoldDB" id="Q750N6"/>
<feature type="compositionally biased region" description="Basic residues" evidence="3">
    <location>
        <begin position="353"/>
        <end position="363"/>
    </location>
</feature>
<dbReference type="InterPro" id="IPR016024">
    <property type="entry name" value="ARM-type_fold"/>
</dbReference>
<dbReference type="GO" id="GO:0003729">
    <property type="term" value="F:mRNA binding"/>
    <property type="evidence" value="ECO:0000318"/>
    <property type="project" value="GO_Central"/>
</dbReference>
<dbReference type="InterPro" id="IPR011989">
    <property type="entry name" value="ARM-like"/>
</dbReference>
<dbReference type="InterPro" id="IPR033712">
    <property type="entry name" value="Pumilio_RNA-bd"/>
</dbReference>
<dbReference type="RefSeq" id="NP_986580.2">
    <property type="nucleotide sequence ID" value="NM_211642.2"/>
</dbReference>
<evidence type="ECO:0000256" key="3">
    <source>
        <dbReference type="SAM" id="MobiDB-lite"/>
    </source>
</evidence>
<dbReference type="OrthoDB" id="668540at2759"/>
<feature type="compositionally biased region" description="Pro residues" evidence="3">
    <location>
        <begin position="250"/>
        <end position="261"/>
    </location>
</feature>
<dbReference type="HOGENOM" id="CLU_016143_0_0_1"/>
<organism evidence="5 6">
    <name type="scientific">Eremothecium gossypii (strain ATCC 10895 / CBS 109.51 / FGSC 9923 / NRRL Y-1056)</name>
    <name type="common">Yeast</name>
    <name type="synonym">Ashbya gossypii</name>
    <dbReference type="NCBI Taxonomy" id="284811"/>
    <lineage>
        <taxon>Eukaryota</taxon>
        <taxon>Fungi</taxon>
        <taxon>Dikarya</taxon>
        <taxon>Ascomycota</taxon>
        <taxon>Saccharomycotina</taxon>
        <taxon>Saccharomycetes</taxon>
        <taxon>Saccharomycetales</taxon>
        <taxon>Saccharomycetaceae</taxon>
        <taxon>Eremothecium</taxon>
    </lineage>
</organism>
<feature type="repeat" description="Pumilio" evidence="2">
    <location>
        <begin position="483"/>
        <end position="519"/>
    </location>
</feature>
<evidence type="ECO:0000256" key="2">
    <source>
        <dbReference type="PROSITE-ProRule" id="PRU00317"/>
    </source>
</evidence>
<reference evidence="6" key="2">
    <citation type="journal article" date="2013" name="G3 (Bethesda)">
        <title>Genomes of Ashbya fungi isolated from insects reveal four mating-type loci, numerous translocations, lack of transposons, and distinct gene duplications.</title>
        <authorList>
            <person name="Dietrich F.S."/>
            <person name="Voegeli S."/>
            <person name="Kuo S."/>
            <person name="Philippsen P."/>
        </authorList>
    </citation>
    <scope>GENOME REANNOTATION</scope>
    <source>
        <strain evidence="6">ATCC 10895 / CBS 109.51 / FGSC 9923 / NRRL Y-1056</strain>
    </source>
</reference>
<name>Q750N6_EREGS</name>